<dbReference type="InterPro" id="IPR008920">
    <property type="entry name" value="TF_FadR/GntR_C"/>
</dbReference>
<keyword evidence="5" id="KW-0670">Pyruvate</keyword>
<protein>
    <submittedName>
        <fullName evidence="5">GntR family transcriptional repressor for pyruvate dehydrogenase complex</fullName>
    </submittedName>
</protein>
<dbReference type="SUPFAM" id="SSF48008">
    <property type="entry name" value="GntR ligand-binding domain-like"/>
    <property type="match status" value="1"/>
</dbReference>
<dbReference type="InterPro" id="IPR000524">
    <property type="entry name" value="Tscrpt_reg_HTH_GntR"/>
</dbReference>
<dbReference type="SMART" id="SM00895">
    <property type="entry name" value="FCD"/>
    <property type="match status" value="1"/>
</dbReference>
<dbReference type="SUPFAM" id="SSF46785">
    <property type="entry name" value="Winged helix' DNA-binding domain"/>
    <property type="match status" value="1"/>
</dbReference>
<dbReference type="RefSeq" id="WP_404612093.1">
    <property type="nucleotide sequence ID" value="NZ_JBIYDN010000029.1"/>
</dbReference>
<dbReference type="PROSITE" id="PS50949">
    <property type="entry name" value="HTH_GNTR"/>
    <property type="match status" value="1"/>
</dbReference>
<gene>
    <name evidence="5" type="ORF">ABH943_006928</name>
</gene>
<comment type="caution">
    <text evidence="5">The sequence shown here is derived from an EMBL/GenBank/DDBJ whole genome shotgun (WGS) entry which is preliminary data.</text>
</comment>
<dbReference type="Pfam" id="PF00392">
    <property type="entry name" value="GntR"/>
    <property type="match status" value="1"/>
</dbReference>
<reference evidence="5 6" key="1">
    <citation type="submission" date="2024-11" db="EMBL/GenBank/DDBJ databases">
        <title>Using genomics to understand microbial adaptation to soil warming.</title>
        <authorList>
            <person name="Deangelis K.M. PhD."/>
        </authorList>
    </citation>
    <scope>NUCLEOTIDE SEQUENCE [LARGE SCALE GENOMIC DNA]</scope>
    <source>
        <strain evidence="5 6">GAS97</strain>
    </source>
</reference>
<keyword evidence="1" id="KW-0805">Transcription regulation</keyword>
<proteinExistence type="predicted"/>
<dbReference type="PANTHER" id="PTHR43537">
    <property type="entry name" value="TRANSCRIPTIONAL REGULATOR, GNTR FAMILY"/>
    <property type="match status" value="1"/>
</dbReference>
<name>A0ABW8MVW1_9BURK</name>
<accession>A0ABW8MVW1</accession>
<dbReference type="CDD" id="cd07377">
    <property type="entry name" value="WHTH_GntR"/>
    <property type="match status" value="1"/>
</dbReference>
<dbReference type="SMART" id="SM00345">
    <property type="entry name" value="HTH_GNTR"/>
    <property type="match status" value="1"/>
</dbReference>
<dbReference type="InterPro" id="IPR036388">
    <property type="entry name" value="WH-like_DNA-bd_sf"/>
</dbReference>
<dbReference type="Pfam" id="PF07729">
    <property type="entry name" value="FCD"/>
    <property type="match status" value="1"/>
</dbReference>
<dbReference type="Gene3D" id="1.10.10.10">
    <property type="entry name" value="Winged helix-like DNA-binding domain superfamily/Winged helix DNA-binding domain"/>
    <property type="match status" value="1"/>
</dbReference>
<evidence type="ECO:0000256" key="3">
    <source>
        <dbReference type="ARBA" id="ARBA00023163"/>
    </source>
</evidence>
<organism evidence="5 6">
    <name type="scientific">Caballeronia udeis</name>
    <dbReference type="NCBI Taxonomy" id="1232866"/>
    <lineage>
        <taxon>Bacteria</taxon>
        <taxon>Pseudomonadati</taxon>
        <taxon>Pseudomonadota</taxon>
        <taxon>Betaproteobacteria</taxon>
        <taxon>Burkholderiales</taxon>
        <taxon>Burkholderiaceae</taxon>
        <taxon>Caballeronia</taxon>
    </lineage>
</organism>
<dbReference type="InterPro" id="IPR011711">
    <property type="entry name" value="GntR_C"/>
</dbReference>
<dbReference type="InterPro" id="IPR036390">
    <property type="entry name" value="WH_DNA-bd_sf"/>
</dbReference>
<evidence type="ECO:0000313" key="5">
    <source>
        <dbReference type="EMBL" id="MFK4446896.1"/>
    </source>
</evidence>
<evidence type="ECO:0000256" key="1">
    <source>
        <dbReference type="ARBA" id="ARBA00023015"/>
    </source>
</evidence>
<feature type="domain" description="HTH gntR-type" evidence="4">
    <location>
        <begin position="20"/>
        <end position="88"/>
    </location>
</feature>
<keyword evidence="2" id="KW-0238">DNA-binding</keyword>
<keyword evidence="3" id="KW-0804">Transcription</keyword>
<keyword evidence="6" id="KW-1185">Reference proteome</keyword>
<dbReference type="PANTHER" id="PTHR43537:SF5">
    <property type="entry name" value="UXU OPERON TRANSCRIPTIONAL REGULATOR"/>
    <property type="match status" value="1"/>
</dbReference>
<evidence type="ECO:0000256" key="2">
    <source>
        <dbReference type="ARBA" id="ARBA00023125"/>
    </source>
</evidence>
<dbReference type="Proteomes" id="UP001620514">
    <property type="component" value="Unassembled WGS sequence"/>
</dbReference>
<sequence>MSTIDAETLLKNASSSGRRRSLTELVIQALSDKIERGEYTPGEKLPTEPELCTEYGVSRTVIREAVASLKLGRRLIARHGVGVFVAEADAHSSANSFLDTSTLNNSMYVLELRIGVETEAAAFAAIRRTTQHLDALKQVYARMDNLNPDDDAECARADFEFHLAVATCSGNPHFTSILRSLGQEITIDLRLKHAKADAKERRIYIKRIQREHSAILDAIEKQDEGAARRAMRRHLNESLERYHNLSNASTTEGS</sequence>
<dbReference type="EMBL" id="JBIYDN010000029">
    <property type="protein sequence ID" value="MFK4446896.1"/>
    <property type="molecule type" value="Genomic_DNA"/>
</dbReference>
<dbReference type="Gene3D" id="1.20.120.530">
    <property type="entry name" value="GntR ligand-binding domain-like"/>
    <property type="match status" value="1"/>
</dbReference>
<evidence type="ECO:0000259" key="4">
    <source>
        <dbReference type="PROSITE" id="PS50949"/>
    </source>
</evidence>
<dbReference type="PRINTS" id="PR00035">
    <property type="entry name" value="HTHGNTR"/>
</dbReference>
<evidence type="ECO:0000313" key="6">
    <source>
        <dbReference type="Proteomes" id="UP001620514"/>
    </source>
</evidence>